<feature type="region of interest" description="Disordered" evidence="1">
    <location>
        <begin position="309"/>
        <end position="348"/>
    </location>
</feature>
<protein>
    <submittedName>
        <fullName evidence="2">Uncharacterized protein</fullName>
    </submittedName>
</protein>
<organism evidence="2 3">
    <name type="scientific">Bemisia tabaci</name>
    <name type="common">Sweetpotato whitefly</name>
    <name type="synonym">Aleurodes tabaci</name>
    <dbReference type="NCBI Taxonomy" id="7038"/>
    <lineage>
        <taxon>Eukaryota</taxon>
        <taxon>Metazoa</taxon>
        <taxon>Ecdysozoa</taxon>
        <taxon>Arthropoda</taxon>
        <taxon>Hexapoda</taxon>
        <taxon>Insecta</taxon>
        <taxon>Pterygota</taxon>
        <taxon>Neoptera</taxon>
        <taxon>Paraneoptera</taxon>
        <taxon>Hemiptera</taxon>
        <taxon>Sternorrhyncha</taxon>
        <taxon>Aleyrodoidea</taxon>
        <taxon>Aleyrodidae</taxon>
        <taxon>Aleyrodinae</taxon>
        <taxon>Bemisia</taxon>
    </lineage>
</organism>
<reference evidence="2" key="1">
    <citation type="submission" date="2021-12" db="EMBL/GenBank/DDBJ databases">
        <authorList>
            <person name="King R."/>
        </authorList>
    </citation>
    <scope>NUCLEOTIDE SEQUENCE</scope>
</reference>
<feature type="compositionally biased region" description="Polar residues" evidence="1">
    <location>
        <begin position="102"/>
        <end position="136"/>
    </location>
</feature>
<evidence type="ECO:0000313" key="3">
    <source>
        <dbReference type="Proteomes" id="UP001152759"/>
    </source>
</evidence>
<feature type="compositionally biased region" description="Low complexity" evidence="1">
    <location>
        <begin position="331"/>
        <end position="348"/>
    </location>
</feature>
<sequence length="373" mass="38881">MSTYAELTTLTDLETSVFHSSTVPTLSTQQGQTGSTLFPSEVGSTIKFDGTDSPQTTAETEADHTAEPTTTRVLPTTTLVEGSKDEADTTNAKSLIPEMRLTTPSPNSKSTEGTTFDTPTSYETTDAGSTSTLSNKDGTMSTVAELTTVTDLETTVFISSTVPTLSTEQGPTLSTSFPSEVGSTIKFDSADGSESTTEFTTQTAKTTTGFVTEPTSTSAFVTSTSPQGSRDNIGITDEESSTVEIEQSTPTSTASFAEGTTFETSPPSGITIPEGGSTSRDGEGLGSTFSELTTTMAHPPSTVATLFTEEGSTRSPSFPSEGGSTIKFDSTESSESNTEFTTGTEPTATDYVTEQTSTLTFATSTSVEGHRII</sequence>
<feature type="region of interest" description="Disordered" evidence="1">
    <location>
        <begin position="45"/>
        <end position="136"/>
    </location>
</feature>
<keyword evidence="3" id="KW-1185">Reference proteome</keyword>
<feature type="compositionally biased region" description="Low complexity" evidence="1">
    <location>
        <begin position="67"/>
        <end position="81"/>
    </location>
</feature>
<accession>A0A9P0F681</accession>
<evidence type="ECO:0000256" key="1">
    <source>
        <dbReference type="SAM" id="MobiDB-lite"/>
    </source>
</evidence>
<name>A0A9P0F681_BEMTA</name>
<feature type="compositionally biased region" description="Polar residues" evidence="1">
    <location>
        <begin position="217"/>
        <end position="230"/>
    </location>
</feature>
<proteinExistence type="predicted"/>
<dbReference type="EMBL" id="OU963866">
    <property type="protein sequence ID" value="CAH0390728.1"/>
    <property type="molecule type" value="Genomic_DNA"/>
</dbReference>
<dbReference type="AlphaFoldDB" id="A0A9P0F681"/>
<feature type="region of interest" description="Disordered" evidence="1">
    <location>
        <begin position="217"/>
        <end position="288"/>
    </location>
</feature>
<gene>
    <name evidence="2" type="ORF">BEMITA_LOCUS9428</name>
</gene>
<dbReference type="Proteomes" id="UP001152759">
    <property type="component" value="Chromosome 5"/>
</dbReference>
<feature type="compositionally biased region" description="Polar residues" evidence="1">
    <location>
        <begin position="242"/>
        <end position="255"/>
    </location>
</feature>
<evidence type="ECO:0000313" key="2">
    <source>
        <dbReference type="EMBL" id="CAH0390728.1"/>
    </source>
</evidence>